<sequence length="108" mass="12660">MYKCLSLALVVSCFYCRVAFIIVRAPKMPDATTCGSRLRPIDETDTHTASHSPYRLIASDKRRFHMLRQRPIRRGDLWRPVGVRFECRICHIATGRYVTQHRDRLQVN</sequence>
<proteinExistence type="predicted"/>
<organism evidence="1">
    <name type="scientific">Anopheles triannulatus</name>
    <dbReference type="NCBI Taxonomy" id="58253"/>
    <lineage>
        <taxon>Eukaryota</taxon>
        <taxon>Metazoa</taxon>
        <taxon>Ecdysozoa</taxon>
        <taxon>Arthropoda</taxon>
        <taxon>Hexapoda</taxon>
        <taxon>Insecta</taxon>
        <taxon>Pterygota</taxon>
        <taxon>Neoptera</taxon>
        <taxon>Endopterygota</taxon>
        <taxon>Diptera</taxon>
        <taxon>Nematocera</taxon>
        <taxon>Culicoidea</taxon>
        <taxon>Culicidae</taxon>
        <taxon>Anophelinae</taxon>
        <taxon>Anopheles</taxon>
    </lineage>
</organism>
<accession>A0A2M4B6T8</accession>
<reference evidence="1" key="1">
    <citation type="submission" date="2018-01" db="EMBL/GenBank/DDBJ databases">
        <title>An insight into the sialome of Amazonian anophelines.</title>
        <authorList>
            <person name="Ribeiro J.M."/>
            <person name="Scarpassa V."/>
            <person name="Calvo E."/>
        </authorList>
    </citation>
    <scope>NUCLEOTIDE SEQUENCE</scope>
    <source>
        <tissue evidence="1">Salivary glands</tissue>
    </source>
</reference>
<protein>
    <submittedName>
        <fullName evidence="1">Putative secreted protein</fullName>
    </submittedName>
</protein>
<evidence type="ECO:0000313" key="1">
    <source>
        <dbReference type="EMBL" id="MBW48769.1"/>
    </source>
</evidence>
<dbReference type="EMBL" id="GGFK01015448">
    <property type="protein sequence ID" value="MBW48769.1"/>
    <property type="molecule type" value="Transcribed_RNA"/>
</dbReference>
<name>A0A2M4B6T8_9DIPT</name>
<dbReference type="AlphaFoldDB" id="A0A2M4B6T8"/>